<reference evidence="11 12" key="1">
    <citation type="submission" date="2019-09" db="EMBL/GenBank/DDBJ databases">
        <title>Bird 10,000 Genomes (B10K) Project - Family phase.</title>
        <authorList>
            <person name="Zhang G."/>
        </authorList>
    </citation>
    <scope>NUCLEOTIDE SEQUENCE [LARGE SCALE GENOMIC DNA]</scope>
    <source>
        <strain evidence="11">B10K-DU-001-16</strain>
        <tissue evidence="11">Muscle</tissue>
    </source>
</reference>
<evidence type="ECO:0000256" key="3">
    <source>
        <dbReference type="ARBA" id="ARBA00023015"/>
    </source>
</evidence>
<evidence type="ECO:0000259" key="9">
    <source>
        <dbReference type="PROSITE" id="PS50090"/>
    </source>
</evidence>
<feature type="domain" description="HTH myb-type" evidence="10">
    <location>
        <begin position="27"/>
        <end position="73"/>
    </location>
</feature>
<keyword evidence="5" id="KW-0010">Activator</keyword>
<dbReference type="InterPro" id="IPR009057">
    <property type="entry name" value="Homeodomain-like_sf"/>
</dbReference>
<protein>
    <submittedName>
        <fullName evidence="11">MYBA protein</fullName>
    </submittedName>
</protein>
<dbReference type="EMBL" id="VWZO01013356">
    <property type="protein sequence ID" value="NXH17553.1"/>
    <property type="molecule type" value="Genomic_DNA"/>
</dbReference>
<evidence type="ECO:0000256" key="5">
    <source>
        <dbReference type="ARBA" id="ARBA00023159"/>
    </source>
</evidence>
<accession>A0A7K9HUP5</accession>
<dbReference type="InterPro" id="IPR050560">
    <property type="entry name" value="MYB_TF"/>
</dbReference>
<dbReference type="Pfam" id="PF07988">
    <property type="entry name" value="LMSTEN"/>
    <property type="match status" value="1"/>
</dbReference>
<dbReference type="Pfam" id="PF09316">
    <property type="entry name" value="Cmyb_C"/>
    <property type="match status" value="1"/>
</dbReference>
<dbReference type="OrthoDB" id="2143914at2759"/>
<dbReference type="SMART" id="SM00717">
    <property type="entry name" value="SANT"/>
    <property type="match status" value="3"/>
</dbReference>
<dbReference type="InterPro" id="IPR012642">
    <property type="entry name" value="Tscrpt_reg_Wos2-domain"/>
</dbReference>
<keyword evidence="3" id="KW-0805">Transcription regulation</keyword>
<evidence type="ECO:0000313" key="11">
    <source>
        <dbReference type="EMBL" id="NXH17553.1"/>
    </source>
</evidence>
<feature type="compositionally biased region" description="Low complexity" evidence="8">
    <location>
        <begin position="533"/>
        <end position="542"/>
    </location>
</feature>
<dbReference type="CDD" id="cd00167">
    <property type="entry name" value="SANT"/>
    <property type="match status" value="3"/>
</dbReference>
<dbReference type="FunFam" id="1.10.10.60:FF:000010">
    <property type="entry name" value="Transcriptional activator Myb isoform A"/>
    <property type="match status" value="1"/>
</dbReference>
<dbReference type="PROSITE" id="PS50090">
    <property type="entry name" value="MYB_LIKE"/>
    <property type="match status" value="3"/>
</dbReference>
<dbReference type="GO" id="GO:0005634">
    <property type="term" value="C:nucleus"/>
    <property type="evidence" value="ECO:0007669"/>
    <property type="project" value="UniProtKB-SubCell"/>
</dbReference>
<evidence type="ECO:0000256" key="4">
    <source>
        <dbReference type="ARBA" id="ARBA00023125"/>
    </source>
</evidence>
<keyword evidence="4" id="KW-0238">DNA-binding</keyword>
<organism evidence="11 12">
    <name type="scientific">Bucco capensis</name>
    <name type="common">collared puffbird</name>
    <dbReference type="NCBI Taxonomy" id="135168"/>
    <lineage>
        <taxon>Eukaryota</taxon>
        <taxon>Metazoa</taxon>
        <taxon>Chordata</taxon>
        <taxon>Craniata</taxon>
        <taxon>Vertebrata</taxon>
        <taxon>Euteleostomi</taxon>
        <taxon>Archelosauria</taxon>
        <taxon>Archosauria</taxon>
        <taxon>Dinosauria</taxon>
        <taxon>Saurischia</taxon>
        <taxon>Theropoda</taxon>
        <taxon>Coelurosauria</taxon>
        <taxon>Aves</taxon>
        <taxon>Neognathae</taxon>
        <taxon>Neoaves</taxon>
        <taxon>Telluraves</taxon>
        <taxon>Coraciimorphae</taxon>
        <taxon>Piciformes</taxon>
        <taxon>Bucconidae</taxon>
        <taxon>Bucco</taxon>
    </lineage>
</organism>
<feature type="region of interest" description="Disordered" evidence="8">
    <location>
        <begin position="412"/>
        <end position="440"/>
    </location>
</feature>
<gene>
    <name evidence="11" type="primary">Mybl1</name>
    <name evidence="11" type="ORF">BUCCAP_R01916</name>
</gene>
<evidence type="ECO:0000256" key="1">
    <source>
        <dbReference type="ARBA" id="ARBA00004123"/>
    </source>
</evidence>
<feature type="domain" description="HTH myb-type" evidence="10">
    <location>
        <begin position="130"/>
        <end position="180"/>
    </location>
</feature>
<comment type="subcellular location">
    <subcellularLocation>
        <location evidence="1">Nucleus</location>
    </subcellularLocation>
</comment>
<feature type="non-terminal residue" evidence="11">
    <location>
        <position position="600"/>
    </location>
</feature>
<dbReference type="PANTHER" id="PTHR45614">
    <property type="entry name" value="MYB PROTEIN-RELATED"/>
    <property type="match status" value="1"/>
</dbReference>
<dbReference type="Pfam" id="PF00249">
    <property type="entry name" value="Myb_DNA-binding"/>
    <property type="match status" value="1"/>
</dbReference>
<dbReference type="InterPro" id="IPR017930">
    <property type="entry name" value="Myb_dom"/>
</dbReference>
<dbReference type="GO" id="GO:0000981">
    <property type="term" value="F:DNA-binding transcription factor activity, RNA polymerase II-specific"/>
    <property type="evidence" value="ECO:0007669"/>
    <property type="project" value="TreeGrafter"/>
</dbReference>
<feature type="non-terminal residue" evidence="11">
    <location>
        <position position="1"/>
    </location>
</feature>
<dbReference type="PANTHER" id="PTHR45614:SF9">
    <property type="entry name" value="MYB-RELATED PROTEIN A"/>
    <property type="match status" value="1"/>
</dbReference>
<dbReference type="Proteomes" id="UP000534107">
    <property type="component" value="Unassembled WGS sequence"/>
</dbReference>
<feature type="domain" description="Myb-like" evidence="9">
    <location>
        <begin position="126"/>
        <end position="176"/>
    </location>
</feature>
<feature type="domain" description="Myb-like" evidence="9">
    <location>
        <begin position="22"/>
        <end position="73"/>
    </location>
</feature>
<evidence type="ECO:0000256" key="6">
    <source>
        <dbReference type="ARBA" id="ARBA00023163"/>
    </source>
</evidence>
<evidence type="ECO:0000313" key="12">
    <source>
        <dbReference type="Proteomes" id="UP000534107"/>
    </source>
</evidence>
<evidence type="ECO:0000256" key="8">
    <source>
        <dbReference type="SAM" id="MobiDB-lite"/>
    </source>
</evidence>
<sequence length="600" mass="67729">EEGENSQGLVNEYEVPQQRGLKNASTRLKWTHDEDEKLKKLVEEYGTDNWVFIANQLPNRTVVQCQHRWYKILNPELVKGPWTKEEDQKVIELVQQYGPKHWSLIARHLKGRVGKQCRERWHNHLNPEVKKTSWTEQEDRIIFEAHQRLGNRWAEIAKLLPGRTDNSIKNHWNSTMRRKVEQEGYLRDMIQLERDTPSTLEPQACLMMEGLHLQDNLPPQNPFYLPVQTQVPGYQYATAESSCLEHASASSSSVQQPSFDNDPEKAKRIKEIELILKSAEEELLREEQSNQYVNMPCCSGSFVMEDCVSNTPNGFGTHTSDFSCLCGCCGPAVELNPSAKDLPVGAHPMNSFATTFPELLEELEFTEYMSTSWTTASCYQLPETASAFVAGHREGAAENLCSMELVLDSKQQSSASDAEQAGLARNASPPILRKRKRLSGGQSSVHVQHEGFCHDANNVALKDTSGKTLPCAPSQFYNTSSGNEQYSLESPAFRSTPICGHTPAAMPPLYRHSTAEDQKENLGLQSPTRRRSPVTSTPRTPTAFKNALAAQEKKYGPLRPVAQPLGILEEDIKEVLKRETGRDLFLKEEEDPLYRSCKQE</sequence>
<dbReference type="FunFam" id="1.10.10.60:FF:000042">
    <property type="entry name" value="Transcriptional activator Myb isoform A"/>
    <property type="match status" value="1"/>
</dbReference>
<dbReference type="Pfam" id="PF13921">
    <property type="entry name" value="Myb_DNA-bind_6"/>
    <property type="match status" value="1"/>
</dbReference>
<name>A0A7K9HUP5_9PICI</name>
<evidence type="ECO:0000256" key="7">
    <source>
        <dbReference type="ARBA" id="ARBA00023242"/>
    </source>
</evidence>
<keyword evidence="7" id="KW-0539">Nucleus</keyword>
<feature type="region of interest" description="Disordered" evidence="8">
    <location>
        <begin position="518"/>
        <end position="542"/>
    </location>
</feature>
<proteinExistence type="predicted"/>
<feature type="domain" description="Myb-like" evidence="9">
    <location>
        <begin position="74"/>
        <end position="125"/>
    </location>
</feature>
<keyword evidence="12" id="KW-1185">Reference proteome</keyword>
<comment type="caution">
    <text evidence="11">The sequence shown here is derived from an EMBL/GenBank/DDBJ whole genome shotgun (WGS) entry which is preliminary data.</text>
</comment>
<dbReference type="FunFam" id="1.10.10.60:FF:000016">
    <property type="entry name" value="Transcriptional activator Myb isoform A"/>
    <property type="match status" value="1"/>
</dbReference>
<dbReference type="AlphaFoldDB" id="A0A7K9HUP5"/>
<dbReference type="InterPro" id="IPR015395">
    <property type="entry name" value="C-myb_C"/>
</dbReference>
<keyword evidence="6" id="KW-0804">Transcription</keyword>
<dbReference type="GO" id="GO:0000978">
    <property type="term" value="F:RNA polymerase II cis-regulatory region sequence-specific DNA binding"/>
    <property type="evidence" value="ECO:0007669"/>
    <property type="project" value="TreeGrafter"/>
</dbReference>
<keyword evidence="2" id="KW-0677">Repeat</keyword>
<evidence type="ECO:0000259" key="10">
    <source>
        <dbReference type="PROSITE" id="PS51294"/>
    </source>
</evidence>
<dbReference type="SUPFAM" id="SSF46689">
    <property type="entry name" value="Homeodomain-like"/>
    <property type="match status" value="2"/>
</dbReference>
<feature type="domain" description="HTH myb-type" evidence="10">
    <location>
        <begin position="74"/>
        <end position="129"/>
    </location>
</feature>
<dbReference type="Gene3D" id="1.10.10.60">
    <property type="entry name" value="Homeodomain-like"/>
    <property type="match status" value="3"/>
</dbReference>
<dbReference type="PROSITE" id="PS51294">
    <property type="entry name" value="HTH_MYB"/>
    <property type="match status" value="3"/>
</dbReference>
<dbReference type="InterPro" id="IPR001005">
    <property type="entry name" value="SANT/Myb"/>
</dbReference>
<evidence type="ECO:0000256" key="2">
    <source>
        <dbReference type="ARBA" id="ARBA00022737"/>
    </source>
</evidence>